<dbReference type="EMBL" id="OU015569">
    <property type="protein sequence ID" value="CAG5099382.1"/>
    <property type="molecule type" value="Genomic_DNA"/>
</dbReference>
<dbReference type="Gene3D" id="3.30.1330.80">
    <property type="entry name" value="Hypothetical protein, similar to alpha- acetolactate decarboxylase, domain 2"/>
    <property type="match status" value="1"/>
</dbReference>
<dbReference type="SUPFAM" id="SSF117856">
    <property type="entry name" value="AF0104/ALDC/Ptd012-like"/>
    <property type="match status" value="1"/>
</dbReference>
<gene>
    <name evidence="2" type="ORF">OKIOD_LOCUS8059</name>
</gene>
<dbReference type="InterPro" id="IPR005175">
    <property type="entry name" value="PPC_dom"/>
</dbReference>
<feature type="domain" description="PPC" evidence="1">
    <location>
        <begin position="1"/>
        <end position="130"/>
    </location>
</feature>
<evidence type="ECO:0000259" key="1">
    <source>
        <dbReference type="PROSITE" id="PS51742"/>
    </source>
</evidence>
<dbReference type="Pfam" id="PF03479">
    <property type="entry name" value="PCC"/>
    <property type="match status" value="1"/>
</dbReference>
<evidence type="ECO:0000313" key="2">
    <source>
        <dbReference type="EMBL" id="CAG5099382.1"/>
    </source>
</evidence>
<dbReference type="Proteomes" id="UP001158576">
    <property type="component" value="Chromosome XSR"/>
</dbReference>
<sequence length="133" mass="14592">MEVHVIRLVPGDNLQEKLVEFVKAKNLQNAFIITCVGSLTQAKIRLANANLTRDFDGHFEIVSLVGTIDPDGGHHLHISISDDKGDVFGGHVFSDHIVYTTAEIVIGSAKGLSFSREHCDKSGWPELVVKKTE</sequence>
<organism evidence="2 3">
    <name type="scientific">Oikopleura dioica</name>
    <name type="common">Tunicate</name>
    <dbReference type="NCBI Taxonomy" id="34765"/>
    <lineage>
        <taxon>Eukaryota</taxon>
        <taxon>Metazoa</taxon>
        <taxon>Chordata</taxon>
        <taxon>Tunicata</taxon>
        <taxon>Appendicularia</taxon>
        <taxon>Copelata</taxon>
        <taxon>Oikopleuridae</taxon>
        <taxon>Oikopleura</taxon>
    </lineage>
</organism>
<evidence type="ECO:0000313" key="3">
    <source>
        <dbReference type="Proteomes" id="UP001158576"/>
    </source>
</evidence>
<proteinExistence type="predicted"/>
<dbReference type="PANTHER" id="PTHR34988:SF1">
    <property type="entry name" value="DNA-BINDING PROTEIN"/>
    <property type="match status" value="1"/>
</dbReference>
<reference evidence="2 3" key="1">
    <citation type="submission" date="2021-04" db="EMBL/GenBank/DDBJ databases">
        <authorList>
            <person name="Bliznina A."/>
        </authorList>
    </citation>
    <scope>NUCLEOTIDE SEQUENCE [LARGE SCALE GENOMIC DNA]</scope>
</reference>
<accession>A0ABN7SI52</accession>
<keyword evidence="3" id="KW-1185">Reference proteome</keyword>
<dbReference type="CDD" id="cd11378">
    <property type="entry name" value="DUF296"/>
    <property type="match status" value="1"/>
</dbReference>
<name>A0ABN7SI52_OIKDI</name>
<dbReference type="PROSITE" id="PS51742">
    <property type="entry name" value="PPC"/>
    <property type="match status" value="1"/>
</dbReference>
<protein>
    <submittedName>
        <fullName evidence="2">Oidioi.mRNA.OKI2018_I69.XSR.g16501.t1.cds</fullName>
    </submittedName>
</protein>
<dbReference type="PANTHER" id="PTHR34988">
    <property type="entry name" value="PROTEIN, PUTATIVE-RELATED"/>
    <property type="match status" value="1"/>
</dbReference>